<dbReference type="PANTHER" id="PTHR20883:SF48">
    <property type="entry name" value="ECTOINE DIOXYGENASE"/>
    <property type="match status" value="1"/>
</dbReference>
<comment type="caution">
    <text evidence="2">The sequence shown here is derived from an EMBL/GenBank/DDBJ whole genome shotgun (WGS) entry which is preliminary data.</text>
</comment>
<organism evidence="2 3">
    <name type="scientific">Novosphingobium malaysiense</name>
    <dbReference type="NCBI Taxonomy" id="1348853"/>
    <lineage>
        <taxon>Bacteria</taxon>
        <taxon>Pseudomonadati</taxon>
        <taxon>Pseudomonadota</taxon>
        <taxon>Alphaproteobacteria</taxon>
        <taxon>Sphingomonadales</taxon>
        <taxon>Sphingomonadaceae</taxon>
        <taxon>Novosphingobium</taxon>
    </lineage>
</organism>
<dbReference type="InterPro" id="IPR008775">
    <property type="entry name" value="Phytyl_CoA_dOase-like"/>
</dbReference>
<dbReference type="AlphaFoldDB" id="A0A0B1ZM22"/>
<evidence type="ECO:0000313" key="3">
    <source>
        <dbReference type="Proteomes" id="UP000031057"/>
    </source>
</evidence>
<dbReference type="Gene3D" id="2.60.120.620">
    <property type="entry name" value="q2cbj1_9rhob like domain"/>
    <property type="match status" value="1"/>
</dbReference>
<reference evidence="2 3" key="1">
    <citation type="submission" date="2014-10" db="EMBL/GenBank/DDBJ databases">
        <title>Genome sequence of Novosphingobium malaysiense MUSC 273(T).</title>
        <authorList>
            <person name="Lee L.-H."/>
        </authorList>
    </citation>
    <scope>NUCLEOTIDE SEQUENCE [LARGE SCALE GENOMIC DNA]</scope>
    <source>
        <strain evidence="2 3">MUSC 273</strain>
    </source>
</reference>
<dbReference type="SUPFAM" id="SSF51197">
    <property type="entry name" value="Clavaminate synthase-like"/>
    <property type="match status" value="1"/>
</dbReference>
<gene>
    <name evidence="2" type="ORF">LK12_17140</name>
</gene>
<dbReference type="GO" id="GO:0016706">
    <property type="term" value="F:2-oxoglutarate-dependent dioxygenase activity"/>
    <property type="evidence" value="ECO:0007669"/>
    <property type="project" value="UniProtKB-ARBA"/>
</dbReference>
<proteinExistence type="predicted"/>
<dbReference type="STRING" id="1348853.LK12_17140"/>
<protein>
    <recommendedName>
        <fullName evidence="4">Phytanoyl-CoA dioxygenase</fullName>
    </recommendedName>
</protein>
<dbReference type="RefSeq" id="WP_039286561.1">
    <property type="nucleotide sequence ID" value="NZ_JTDI01000005.1"/>
</dbReference>
<evidence type="ECO:0000313" key="2">
    <source>
        <dbReference type="EMBL" id="KHK90335.1"/>
    </source>
</evidence>
<comment type="cofactor">
    <cofactor evidence="1">
        <name>Fe(2+)</name>
        <dbReference type="ChEBI" id="CHEBI:29033"/>
    </cofactor>
</comment>
<dbReference type="Pfam" id="PF05721">
    <property type="entry name" value="PhyH"/>
    <property type="match status" value="1"/>
</dbReference>
<accession>A0A0B1ZM22</accession>
<evidence type="ECO:0000256" key="1">
    <source>
        <dbReference type="ARBA" id="ARBA00001954"/>
    </source>
</evidence>
<keyword evidence="3" id="KW-1185">Reference proteome</keyword>
<dbReference type="PANTHER" id="PTHR20883">
    <property type="entry name" value="PHYTANOYL-COA DIOXYGENASE DOMAIN CONTAINING 1"/>
    <property type="match status" value="1"/>
</dbReference>
<dbReference type="GO" id="GO:0005506">
    <property type="term" value="F:iron ion binding"/>
    <property type="evidence" value="ECO:0007669"/>
    <property type="project" value="UniProtKB-ARBA"/>
</dbReference>
<dbReference type="Proteomes" id="UP000031057">
    <property type="component" value="Unassembled WGS sequence"/>
</dbReference>
<dbReference type="EMBL" id="JTDI01000005">
    <property type="protein sequence ID" value="KHK90335.1"/>
    <property type="molecule type" value="Genomic_DNA"/>
</dbReference>
<sequence length="269" mass="29439">MNDQPHMSDEKVRPADCMRDVTDAEIGHFFEHGWAMLRGLLDPEFAAELLAAAKRLMGVDATSHTAREGIDHSNAWNAYSKPHLDDPGFAYLTRHSALGRNAAKLLGRDSEIYLATNTIAVKLAGDSPLNKPTPFHQDAVGPIDRMGLNFWIALDEVKPEQGPLQFMNGSHRLGPIGGGAYFGADVSPGTWSNQKRCTISEIPHLMPGDATVHGNFTLHRATENKGNAPRWAYFHAVTPGDAKYTGFIASDRITGPFDTSTATLMYRPD</sequence>
<evidence type="ECO:0008006" key="4">
    <source>
        <dbReference type="Google" id="ProtNLM"/>
    </source>
</evidence>
<name>A0A0B1ZM22_9SPHN</name>